<dbReference type="eggNOG" id="KOG2203">
    <property type="taxonomic scope" value="Eukaryota"/>
</dbReference>
<organism evidence="3 4">
    <name type="scientific">Cyanidioschyzon merolae (strain NIES-3377 / 10D)</name>
    <name type="common">Unicellular red alga</name>
    <dbReference type="NCBI Taxonomy" id="280699"/>
    <lineage>
        <taxon>Eukaryota</taxon>
        <taxon>Rhodophyta</taxon>
        <taxon>Bangiophyceae</taxon>
        <taxon>Cyanidiales</taxon>
        <taxon>Cyanidiaceae</taxon>
        <taxon>Cyanidioschyzon</taxon>
    </lineage>
</organism>
<protein>
    <recommendedName>
        <fullName evidence="2">Sey1/RHD3-like three-helix bundle domain-containing protein</fullName>
    </recommendedName>
</protein>
<dbReference type="OMA" id="YCAHARR"/>
<sequence>MGVWELYNSSGLHKNVIEALIKENELSDESYSTVAAVGVEGSGKTTFLNEVFGTTFPESKGVSDRFNGPSPSGGRGAPGGARASPPVGRGEQDAPEVRASKGGTVRLSRAEPLARSLILAQPPQELLVLDVDGLSTSTLGAGSVLQVRRQGLSGAVHDGATAVELGVAMADVLVFNVQYHSLSRSTASGLRGLGSALETYLRLCASGMLHGMGPMPHPSRKRMLLVIVRDFEDEEVSRDEVAAAFQEDLNALWSRMTKPSRLGNSRFSEFYQTEYAFLPSALLRKIDFMRRVGELQRRFLDPTADGYFFQRDNRSGESIARYSCPVPLSELELHIENVFKALSQFRKDRSVGETDGGLEVEGSSELEASYRCDEICSFIFSQYLDSARSWKSRAEDGRIIENFGTEADGLLQNALEEYDRDAAAFRHTKTFIRKRNELRSSILNDLRTIYAKQLLKLREVAFDRFKLALTRIQVTNRVEKDVERQIRENEKYFIEQADLLKCRDAPRGGNASSNAGALPWRHEIERRALVDAMREVATERLQFARLQGAYVPTQRQPVQFSFHYLHPNPFGTDSRQDRLTSTDPIRYDPTVSRVATVLRAGSIRPQTDNVRAPRKSRQEAAKTKVQGTKESAVPARS</sequence>
<reference evidence="3 4" key="1">
    <citation type="journal article" date="2004" name="Nature">
        <title>Genome sequence of the ultrasmall unicellular red alga Cyanidioschyzon merolae 10D.</title>
        <authorList>
            <person name="Matsuzaki M."/>
            <person name="Misumi O."/>
            <person name="Shin-i T."/>
            <person name="Maruyama S."/>
            <person name="Takahara M."/>
            <person name="Miyagishima S."/>
            <person name="Mori T."/>
            <person name="Nishida K."/>
            <person name="Yagisawa F."/>
            <person name="Nishida K."/>
            <person name="Yoshida Y."/>
            <person name="Nishimura Y."/>
            <person name="Nakao S."/>
            <person name="Kobayashi T."/>
            <person name="Momoyama Y."/>
            <person name="Higashiyama T."/>
            <person name="Minoda A."/>
            <person name="Sano M."/>
            <person name="Nomoto H."/>
            <person name="Oishi K."/>
            <person name="Hayashi H."/>
            <person name="Ohta F."/>
            <person name="Nishizaka S."/>
            <person name="Haga S."/>
            <person name="Miura S."/>
            <person name="Morishita T."/>
            <person name="Kabeya Y."/>
            <person name="Terasawa K."/>
            <person name="Suzuki Y."/>
            <person name="Ishii Y."/>
            <person name="Asakawa S."/>
            <person name="Takano H."/>
            <person name="Ohta N."/>
            <person name="Kuroiwa H."/>
            <person name="Tanaka K."/>
            <person name="Shimizu N."/>
            <person name="Sugano S."/>
            <person name="Sato N."/>
            <person name="Nozaki H."/>
            <person name="Ogasawara N."/>
            <person name="Kohara Y."/>
            <person name="Kuroiwa T."/>
        </authorList>
    </citation>
    <scope>NUCLEOTIDE SEQUENCE [LARGE SCALE GENOMIC DNA]</scope>
    <source>
        <strain evidence="3 4">10D</strain>
    </source>
</reference>
<dbReference type="Pfam" id="PF05879">
    <property type="entry name" value="RHD3_GTPase"/>
    <property type="match status" value="1"/>
</dbReference>
<feature type="region of interest" description="Disordered" evidence="1">
    <location>
        <begin position="603"/>
        <end position="637"/>
    </location>
</feature>
<dbReference type="GeneID" id="16992652"/>
<dbReference type="PANTHER" id="PTHR45923">
    <property type="entry name" value="PROTEIN SEY1"/>
    <property type="match status" value="1"/>
</dbReference>
<dbReference type="GO" id="GO:0003924">
    <property type="term" value="F:GTPase activity"/>
    <property type="evidence" value="ECO:0007669"/>
    <property type="project" value="TreeGrafter"/>
</dbReference>
<evidence type="ECO:0000256" key="1">
    <source>
        <dbReference type="SAM" id="MobiDB-lite"/>
    </source>
</evidence>
<accession>M1V477</accession>
<dbReference type="PANTHER" id="PTHR45923:SF2">
    <property type="entry name" value="PROTEIN SEY1"/>
    <property type="match status" value="1"/>
</dbReference>
<dbReference type="EMBL" id="AP006486">
    <property type="protein sequence ID" value="BAM79175.1"/>
    <property type="molecule type" value="Genomic_DNA"/>
</dbReference>
<reference evidence="3 4" key="2">
    <citation type="journal article" date="2007" name="BMC Biol.">
        <title>A 100%-complete sequence reveals unusually simple genomic features in the hot-spring red alga Cyanidioschyzon merolae.</title>
        <authorList>
            <person name="Nozaki H."/>
            <person name="Takano H."/>
            <person name="Misumi O."/>
            <person name="Terasawa K."/>
            <person name="Matsuzaki M."/>
            <person name="Maruyama S."/>
            <person name="Nishida K."/>
            <person name="Yagisawa F."/>
            <person name="Yoshida Y."/>
            <person name="Fujiwara T."/>
            <person name="Takio S."/>
            <person name="Tamura K."/>
            <person name="Chung S.J."/>
            <person name="Nakamura S."/>
            <person name="Kuroiwa H."/>
            <person name="Tanaka K."/>
            <person name="Sato N."/>
            <person name="Kuroiwa T."/>
        </authorList>
    </citation>
    <scope>NUCLEOTIDE SEQUENCE [LARGE SCALE GENOMIC DNA]</scope>
    <source>
        <strain evidence="3 4">10D</strain>
    </source>
</reference>
<keyword evidence="4" id="KW-1185">Reference proteome</keyword>
<dbReference type="HOGENOM" id="CLU_429853_0_0_1"/>
<dbReference type="InterPro" id="IPR046758">
    <property type="entry name" value="Sey1/RHD3-like_3HB"/>
</dbReference>
<dbReference type="GO" id="GO:0016320">
    <property type="term" value="P:endoplasmic reticulum membrane fusion"/>
    <property type="evidence" value="ECO:0007669"/>
    <property type="project" value="TreeGrafter"/>
</dbReference>
<dbReference type="GO" id="GO:0005783">
    <property type="term" value="C:endoplasmic reticulum"/>
    <property type="evidence" value="ECO:0007669"/>
    <property type="project" value="TreeGrafter"/>
</dbReference>
<evidence type="ECO:0000313" key="3">
    <source>
        <dbReference type="EMBL" id="BAM79175.1"/>
    </source>
</evidence>
<dbReference type="OrthoDB" id="5278at2759"/>
<feature type="compositionally biased region" description="Low complexity" evidence="1">
    <location>
        <begin position="80"/>
        <end position="89"/>
    </location>
</feature>
<evidence type="ECO:0000259" key="2">
    <source>
        <dbReference type="Pfam" id="PF20428"/>
    </source>
</evidence>
<dbReference type="InterPro" id="IPR008803">
    <property type="entry name" value="RHD3/Sey1"/>
</dbReference>
<dbReference type="Proteomes" id="UP000007014">
    <property type="component" value="Chromosome 4"/>
</dbReference>
<evidence type="ECO:0000313" key="4">
    <source>
        <dbReference type="Proteomes" id="UP000007014"/>
    </source>
</evidence>
<dbReference type="Gramene" id="CMD101CT">
    <property type="protein sequence ID" value="CMD101CT"/>
    <property type="gene ID" value="CMD101C"/>
</dbReference>
<dbReference type="Pfam" id="PF20428">
    <property type="entry name" value="Sey1_3HB"/>
    <property type="match status" value="1"/>
</dbReference>
<proteinExistence type="predicted"/>
<feature type="region of interest" description="Disordered" evidence="1">
    <location>
        <begin position="58"/>
        <end position="105"/>
    </location>
</feature>
<name>M1V477_CYAM1</name>
<gene>
    <name evidence="3" type="ORF">CYME_CMD101C</name>
</gene>
<feature type="domain" description="Sey1/RHD3-like three-helix bundle" evidence="2">
    <location>
        <begin position="401"/>
        <end position="502"/>
    </location>
</feature>
<dbReference type="KEGG" id="cme:CYME_CMD101C"/>
<dbReference type="RefSeq" id="XP_005535461.1">
    <property type="nucleotide sequence ID" value="XM_005535404.1"/>
</dbReference>
<feature type="compositionally biased region" description="Basic and acidic residues" evidence="1">
    <location>
        <begin position="90"/>
        <end position="99"/>
    </location>
</feature>
<dbReference type="AlphaFoldDB" id="M1V477"/>